<dbReference type="RefSeq" id="WP_015896723.1">
    <property type="nucleotide sequence ID" value="NC_012483.1"/>
</dbReference>
<dbReference type="OrthoDB" id="9759959at2"/>
<reference evidence="1 2" key="1">
    <citation type="journal article" date="2009" name="Appl. Environ. Microbiol.">
        <title>Three genomes from the phylum Acidobacteria provide insight into the lifestyles of these microorganisms in soils.</title>
        <authorList>
            <person name="Ward N.L."/>
            <person name="Challacombe J.F."/>
            <person name="Janssen P.H."/>
            <person name="Henrissat B."/>
            <person name="Coutinho P.M."/>
            <person name="Wu M."/>
            <person name="Xie G."/>
            <person name="Haft D.H."/>
            <person name="Sait M."/>
            <person name="Badger J."/>
            <person name="Barabote R.D."/>
            <person name="Bradley B."/>
            <person name="Brettin T.S."/>
            <person name="Brinkac L.M."/>
            <person name="Bruce D."/>
            <person name="Creasy T."/>
            <person name="Daugherty S.C."/>
            <person name="Davidsen T.M."/>
            <person name="DeBoy R.T."/>
            <person name="Detter J.C."/>
            <person name="Dodson R.J."/>
            <person name="Durkin A.S."/>
            <person name="Ganapathy A."/>
            <person name="Gwinn-Giglio M."/>
            <person name="Han C.S."/>
            <person name="Khouri H."/>
            <person name="Kiss H."/>
            <person name="Kothari S.P."/>
            <person name="Madupu R."/>
            <person name="Nelson K.E."/>
            <person name="Nelson W.C."/>
            <person name="Paulsen I."/>
            <person name="Penn K."/>
            <person name="Ren Q."/>
            <person name="Rosovitz M.J."/>
            <person name="Selengut J.D."/>
            <person name="Shrivastava S."/>
            <person name="Sullivan S.A."/>
            <person name="Tapia R."/>
            <person name="Thompson L.S."/>
            <person name="Watkins K.L."/>
            <person name="Yang Q."/>
            <person name="Yu C."/>
            <person name="Zafar N."/>
            <person name="Zhou L."/>
            <person name="Kuske C.R."/>
        </authorList>
    </citation>
    <scope>NUCLEOTIDE SEQUENCE [LARGE SCALE GENOMIC DNA]</scope>
    <source>
        <strain evidence="2">ATCC 51196 / DSM 11244 / BCRC 80197 / JCM 7670 / NBRC 15755 / NCIMB 13165 / 161</strain>
    </source>
</reference>
<dbReference type="AlphaFoldDB" id="C1F6T9"/>
<dbReference type="InParanoid" id="C1F6T9"/>
<name>C1F6T9_ACIC5</name>
<sequence length="117" mass="13526">MAQQTPERSQHLSALAWKTDAAEPQRFVAVHGRESAIFGYSDKCLEVWACPIQLLSDYQISFHEQGSVEPIAGRQILRRVQYFPDRVIRIDLFERERLVVTRSKFLLVEGPLQNQDV</sequence>
<evidence type="ECO:0000313" key="2">
    <source>
        <dbReference type="Proteomes" id="UP000002207"/>
    </source>
</evidence>
<dbReference type="HOGENOM" id="CLU_2079607_0_0_0"/>
<dbReference type="Proteomes" id="UP000002207">
    <property type="component" value="Chromosome"/>
</dbReference>
<accession>C1F6T9</accession>
<proteinExistence type="predicted"/>
<evidence type="ECO:0000313" key="1">
    <source>
        <dbReference type="EMBL" id="ACO31332.1"/>
    </source>
</evidence>
<keyword evidence="2" id="KW-1185">Reference proteome</keyword>
<gene>
    <name evidence="1" type="ordered locus">ACP_1597</name>
</gene>
<dbReference type="STRING" id="240015.ACP_1597"/>
<organism evidence="1 2">
    <name type="scientific">Acidobacterium capsulatum (strain ATCC 51196 / DSM 11244 / BCRC 80197 / JCM 7670 / NBRC 15755 / NCIMB 13165 / 161)</name>
    <dbReference type="NCBI Taxonomy" id="240015"/>
    <lineage>
        <taxon>Bacteria</taxon>
        <taxon>Pseudomonadati</taxon>
        <taxon>Acidobacteriota</taxon>
        <taxon>Terriglobia</taxon>
        <taxon>Terriglobales</taxon>
        <taxon>Acidobacteriaceae</taxon>
        <taxon>Acidobacterium</taxon>
    </lineage>
</organism>
<protein>
    <submittedName>
        <fullName evidence="1">Uncharacterized protein</fullName>
    </submittedName>
</protein>
<dbReference type="KEGG" id="aca:ACP_1597"/>
<dbReference type="EMBL" id="CP001472">
    <property type="protein sequence ID" value="ACO31332.1"/>
    <property type="molecule type" value="Genomic_DNA"/>
</dbReference>